<evidence type="ECO:0000256" key="1">
    <source>
        <dbReference type="SAM" id="Coils"/>
    </source>
</evidence>
<feature type="compositionally biased region" description="Low complexity" evidence="2">
    <location>
        <begin position="1731"/>
        <end position="1753"/>
    </location>
</feature>
<evidence type="ECO:0000313" key="3">
    <source>
        <dbReference type="EMBL" id="CEL65947.1"/>
    </source>
</evidence>
<feature type="region of interest" description="Disordered" evidence="2">
    <location>
        <begin position="1727"/>
        <end position="1759"/>
    </location>
</feature>
<feature type="compositionally biased region" description="Low complexity" evidence="2">
    <location>
        <begin position="54"/>
        <end position="67"/>
    </location>
</feature>
<feature type="compositionally biased region" description="Polar residues" evidence="2">
    <location>
        <begin position="1849"/>
        <end position="1864"/>
    </location>
</feature>
<keyword evidence="1" id="KW-0175">Coiled coil</keyword>
<sequence length="1917" mass="217383">MKKLLSLQLGGSGHPTTSSPLRFKSPREPGDRGDGDRDETASVTASAAGDLDCVSLSRRSSVRTSAVPPTPRGRHGEKPCKCCEKGCSVVGRLRQQLQNLREEKMQLEDMISMQTMTLHQIDQDGKNIEKITAERLESQRKLAEILQDERRSTEERLKAATDAFNALQSQLTRALQQADEERQALREEVSKQTEEATRAAGLISQLETDLELTRRSLLQQTALTAAAAAAQAIAATEGEESEKQKKLEDDIQRLEEANASLEKAVAEERKKLEEERKTWKQQEDEREKTHQEAVEKAVAEERKRLEEERETWRKQEDEREKAHQEAVEKAVAEERKKLEEERETWKKQEEEREKAHQEAVEKAVAEERKKLEEERKTWKQQEDEREKAHQEAVEKAVAEERKKLEEERKTWKQQEDEREKAHQEAVEKAVAEERKKLEEERKTWKQQEDEREKAHQEAVEKAVAEERKKLEEERETWRKQEDEREKTHQEAVEKAVAEERKRLEEERETWKKQEEEREKETQKAVEKAVAEERKKLEEERETWKKQEEEREKETQKAVEKAVAEERKRLEEERKEREEEDGKRKEQERVERTEVLKRTEEETARAKQQVEELEKRMCEQEEKNRRLETVLREKEEKEEAFKQQTAEEKQALVKEIERLTDQAAEAAGYKDVAEKLRKANQENGDLELRLEALVDEKEAAVREVTAAMEKAQDEVRYLQEELRRKETEIVMFSQSGEFSDEEDEGLQPSSVIRRKLRRIEKLEGEVKTKEAAVHDLEEKVNTLLASQSAATVNLAAKEEELAAEQKRNEQLQRDLDAHRKEEEEKKKSVEALEKENCALQERNLALAQQLADEGTKAADAEAKLHAAEEALKAAREEASARAAEMRIQDDAEIQRLSTKLAEAQNQLRDQISAESASAFADRQELLEKTGRLTMDLAEKTEEVAQLQQKLRRLEKLPQTAETLSVPPTNATGDALVDENARLRRDIATKDGQLAELEQKLSEAEQEVKLRARSRAGSEWKVVTLVQTNADLVTKLAKAEEDLAAERRAGTQQKEERERMAQQQKDQEEKIHDLVATNAQLVDDLAAKDAAASEATRQLVLATEKLKNLEARQVKAGEQASKINELKTSNETLSEKVQEQEAAIRALHEEAETRRREAEKAAADLEAKNRDIAEINATHEKAVDTLTKKEAEMERAAQHAREVEASLRESLSAAQARLEETEKKIVEIESHYRDARAAETQAKDAALASLRSELASLKAQLAGAQKKQNAAHAEADEKVQQLLAANSGLVTELAEKEAHLADVKHQLGKLEAKAARCSEAVSPESSADEAMARLLITNSELMNRLAEKEEESTHAAQLLATLKSENEMLRCRIEDRERQEREDAREDERGKNLHSERESENVTALREHLEEARVLLALEKEKRVQQNLKLKRQLASVEEARKKLEEERDEALAAWETHQCSTSPAPSGRRRSPERSQTPSERENVPETGASGDAGPGVPRLARFKREVERLREAGADISPLEERFLLRKMERHPTEAEATLAIRRAEVEMHEKVAAGRGGKHPGSWWPNDGTSVQAKPPGTRLAALKDRENDRVELTAAEMAFFGGDGPSVLSVLEHSTPPESYLALPFAAPPHAHLQSSSSRPRLVSPLSPFAGSAAASPHPSDFLTSVSLYRPELWREASAACLTFSEPQPFELSPSRLPPLRQTPEEAMRNPFPLIHTLATVYKGHPRPSRCTANRNSSSSTSASRVNSPASLQPFFAPLPLSRPFAARRAKRGDCVRNGPIAVASPHGNAERENGNKHRENGGETERERARRPLAESPTETPFAAEKGEGNGEQRYGQDRDEEDQGFHTNSLDSDSPGSGRQETPEGKGKKRRGFQRLFPHRDSEKKPKGRGLGGRVAGIISVSRTNSSGRDWKR</sequence>
<feature type="region of interest" description="Disordered" evidence="2">
    <location>
        <begin position="1373"/>
        <end position="1402"/>
    </location>
</feature>
<name>A0A0F7UC27_NEOCL</name>
<feature type="coiled-coil region" evidence="1">
    <location>
        <begin position="90"/>
        <end position="195"/>
    </location>
</feature>
<dbReference type="EMBL" id="LN714480">
    <property type="protein sequence ID" value="CEL65947.1"/>
    <property type="molecule type" value="Genomic_DNA"/>
</dbReference>
<feature type="region of interest" description="Disordered" evidence="2">
    <location>
        <begin position="1451"/>
        <end position="1499"/>
    </location>
</feature>
<feature type="region of interest" description="Disordered" evidence="2">
    <location>
        <begin position="1"/>
        <end position="78"/>
    </location>
</feature>
<feature type="region of interest" description="Disordered" evidence="2">
    <location>
        <begin position="1554"/>
        <end position="1576"/>
    </location>
</feature>
<protein>
    <submittedName>
        <fullName evidence="3">Trichohyalin, putative</fullName>
    </submittedName>
</protein>
<feature type="compositionally biased region" description="Basic and acidic residues" evidence="2">
    <location>
        <begin position="25"/>
        <end position="40"/>
    </location>
</feature>
<proteinExistence type="predicted"/>
<feature type="region of interest" description="Disordered" evidence="2">
    <location>
        <begin position="799"/>
        <end position="828"/>
    </location>
</feature>
<organism evidence="3">
    <name type="scientific">Neospora caninum (strain Liverpool)</name>
    <dbReference type="NCBI Taxonomy" id="572307"/>
    <lineage>
        <taxon>Eukaryota</taxon>
        <taxon>Sar</taxon>
        <taxon>Alveolata</taxon>
        <taxon>Apicomplexa</taxon>
        <taxon>Conoidasida</taxon>
        <taxon>Coccidia</taxon>
        <taxon>Eucoccidiorida</taxon>
        <taxon>Eimeriorina</taxon>
        <taxon>Sarcocystidae</taxon>
        <taxon>Neospora</taxon>
    </lineage>
</organism>
<feature type="compositionally biased region" description="Basic and acidic residues" evidence="2">
    <location>
        <begin position="1828"/>
        <end position="1841"/>
    </location>
</feature>
<feature type="compositionally biased region" description="Polar residues" evidence="2">
    <location>
        <begin position="1905"/>
        <end position="1917"/>
    </location>
</feature>
<feature type="region of interest" description="Disordered" evidence="2">
    <location>
        <begin position="1779"/>
        <end position="1917"/>
    </location>
</feature>
<evidence type="ECO:0000256" key="2">
    <source>
        <dbReference type="SAM" id="MobiDB-lite"/>
    </source>
</evidence>
<feature type="region of interest" description="Disordered" evidence="2">
    <location>
        <begin position="265"/>
        <end position="623"/>
    </location>
</feature>
<feature type="compositionally biased region" description="Basic and acidic residues" evidence="2">
    <location>
        <begin position="1791"/>
        <end position="1816"/>
    </location>
</feature>
<accession>A0A0F7UC27</accession>
<feature type="region of interest" description="Disordered" evidence="2">
    <location>
        <begin position="1043"/>
        <end position="1066"/>
    </location>
</feature>
<gene>
    <name evidence="3" type="ORF">BN1204_017780</name>
</gene>
<reference evidence="3" key="1">
    <citation type="journal article" date="2015" name="PLoS ONE">
        <title>Comprehensive Evaluation of Toxoplasma gondii VEG and Neospora caninum LIV Genomes with Tachyzoite Stage Transcriptome and Proteome Defines Novel Transcript Features.</title>
        <authorList>
            <person name="Ramaprasad A."/>
            <person name="Mourier T."/>
            <person name="Naeem R."/>
            <person name="Malas T.B."/>
            <person name="Moussa E."/>
            <person name="Panigrahi A."/>
            <person name="Vermont S.J."/>
            <person name="Otto T.D."/>
            <person name="Wastling J."/>
            <person name="Pain A."/>
        </authorList>
    </citation>
    <scope>NUCLEOTIDE SEQUENCE</scope>
    <source>
        <strain evidence="3">Liverpool</strain>
    </source>
</reference>